<accession>X6N9J7</accession>
<evidence type="ECO:0000313" key="2">
    <source>
        <dbReference type="EMBL" id="ETO22399.1"/>
    </source>
</evidence>
<sequence>MGLQQRLQKELARFAKAQSISRRPGHRLKHLQKGDLVDICPKIGNAEGHWYPGEIHKKDKKSGQVQVVYEADNKNCLTWVHVDDIHAIAEFASKSSLLQTCQISVEQYIQGKHSKVDTLASEGKHDPHGFPCLAKEEALCLNVDDLVDFRLFFFFGGGGIIL</sequence>
<dbReference type="EMBL" id="ASPP01010767">
    <property type="protein sequence ID" value="ETO22399.1"/>
    <property type="molecule type" value="Genomic_DNA"/>
</dbReference>
<protein>
    <recommendedName>
        <fullName evidence="1">Agenet-like domain-containing protein</fullName>
    </recommendedName>
</protein>
<dbReference type="Proteomes" id="UP000023152">
    <property type="component" value="Unassembled WGS sequence"/>
</dbReference>
<evidence type="ECO:0000313" key="3">
    <source>
        <dbReference type="Proteomes" id="UP000023152"/>
    </source>
</evidence>
<keyword evidence="3" id="KW-1185">Reference proteome</keyword>
<comment type="caution">
    <text evidence="2">The sequence shown here is derived from an EMBL/GenBank/DDBJ whole genome shotgun (WGS) entry which is preliminary data.</text>
</comment>
<reference evidence="2 3" key="1">
    <citation type="journal article" date="2013" name="Curr. Biol.">
        <title>The Genome of the Foraminiferan Reticulomyxa filosa.</title>
        <authorList>
            <person name="Glockner G."/>
            <person name="Hulsmann N."/>
            <person name="Schleicher M."/>
            <person name="Noegel A.A."/>
            <person name="Eichinger L."/>
            <person name="Gallinger C."/>
            <person name="Pawlowski J."/>
            <person name="Sierra R."/>
            <person name="Euteneuer U."/>
            <person name="Pillet L."/>
            <person name="Moustafa A."/>
            <person name="Platzer M."/>
            <person name="Groth M."/>
            <person name="Szafranski K."/>
            <person name="Schliwa M."/>
        </authorList>
    </citation>
    <scope>NUCLEOTIDE SEQUENCE [LARGE SCALE GENOMIC DNA]</scope>
</reference>
<feature type="domain" description="Agenet-like" evidence="1">
    <location>
        <begin position="34"/>
        <end position="85"/>
    </location>
</feature>
<name>X6N9J7_RETFI</name>
<proteinExistence type="predicted"/>
<dbReference type="AlphaFoldDB" id="X6N9J7"/>
<dbReference type="InterPro" id="IPR008395">
    <property type="entry name" value="Agenet-like_dom"/>
</dbReference>
<organism evidence="2 3">
    <name type="scientific">Reticulomyxa filosa</name>
    <dbReference type="NCBI Taxonomy" id="46433"/>
    <lineage>
        <taxon>Eukaryota</taxon>
        <taxon>Sar</taxon>
        <taxon>Rhizaria</taxon>
        <taxon>Retaria</taxon>
        <taxon>Foraminifera</taxon>
        <taxon>Monothalamids</taxon>
        <taxon>Reticulomyxidae</taxon>
        <taxon>Reticulomyxa</taxon>
    </lineage>
</organism>
<gene>
    <name evidence="2" type="ORF">RFI_14799</name>
</gene>
<evidence type="ECO:0000259" key="1">
    <source>
        <dbReference type="Pfam" id="PF05641"/>
    </source>
</evidence>
<dbReference type="Pfam" id="PF05641">
    <property type="entry name" value="Agenet"/>
    <property type="match status" value="1"/>
</dbReference>